<dbReference type="InterPro" id="IPR022643">
    <property type="entry name" value="De-COase2_C"/>
</dbReference>
<dbReference type="PANTHER" id="PTHR43727:SF2">
    <property type="entry name" value="GROUP IV DECARBOXYLASE"/>
    <property type="match status" value="1"/>
</dbReference>
<dbReference type="SUPFAM" id="SSF51419">
    <property type="entry name" value="PLP-binding barrel"/>
    <property type="match status" value="1"/>
</dbReference>
<feature type="modified residue" description="N6-(pyridoxal phosphate)lysine" evidence="3">
    <location>
        <position position="55"/>
    </location>
</feature>
<evidence type="ECO:0000313" key="8">
    <source>
        <dbReference type="Proteomes" id="UP000029917"/>
    </source>
</evidence>
<evidence type="ECO:0000256" key="2">
    <source>
        <dbReference type="ARBA" id="ARBA00022898"/>
    </source>
</evidence>
<dbReference type="InterPro" id="IPR009006">
    <property type="entry name" value="Ala_racemase/Decarboxylase_C"/>
</dbReference>
<dbReference type="GO" id="GO:0009089">
    <property type="term" value="P:lysine biosynthetic process via diaminopimelate"/>
    <property type="evidence" value="ECO:0007669"/>
    <property type="project" value="TreeGrafter"/>
</dbReference>
<dbReference type="Pfam" id="PF00278">
    <property type="entry name" value="Orn_DAP_Arg_deC"/>
    <property type="match status" value="1"/>
</dbReference>
<keyword evidence="8" id="KW-1185">Reference proteome</keyword>
<feature type="active site" description="Proton donor" evidence="3">
    <location>
        <position position="353"/>
    </location>
</feature>
<evidence type="ECO:0000256" key="1">
    <source>
        <dbReference type="ARBA" id="ARBA00001933"/>
    </source>
</evidence>
<comment type="caution">
    <text evidence="7">The sequence shown here is derived from an EMBL/GenBank/DDBJ whole genome shotgun (WGS) entry which is preliminary data.</text>
</comment>
<dbReference type="GO" id="GO:0008836">
    <property type="term" value="F:diaminopimelate decarboxylase activity"/>
    <property type="evidence" value="ECO:0007669"/>
    <property type="project" value="TreeGrafter"/>
</dbReference>
<accession>A0A099EZ49</accession>
<dbReference type="RefSeq" id="WP_036721025.1">
    <property type="nucleotide sequence ID" value="NZ_JRKS01000055.1"/>
</dbReference>
<comment type="cofactor">
    <cofactor evidence="1 3">
        <name>pyridoxal 5'-phosphate</name>
        <dbReference type="ChEBI" id="CHEBI:597326"/>
    </cofactor>
</comment>
<evidence type="ECO:0000259" key="5">
    <source>
        <dbReference type="Pfam" id="PF00278"/>
    </source>
</evidence>
<dbReference type="Pfam" id="PF02784">
    <property type="entry name" value="Orn_Arg_deC_N"/>
    <property type="match status" value="1"/>
</dbReference>
<evidence type="ECO:0000256" key="4">
    <source>
        <dbReference type="RuleBase" id="RU003737"/>
    </source>
</evidence>
<dbReference type="Proteomes" id="UP000029917">
    <property type="component" value="Unassembled WGS sequence"/>
</dbReference>
<dbReference type="OrthoDB" id="9802241at2"/>
<dbReference type="Gene3D" id="3.20.20.10">
    <property type="entry name" value="Alanine racemase"/>
    <property type="match status" value="1"/>
</dbReference>
<evidence type="ECO:0000259" key="6">
    <source>
        <dbReference type="Pfam" id="PF02784"/>
    </source>
</evidence>
<feature type="domain" description="Orn/DAP/Arg decarboxylase 2 C-terminal" evidence="5">
    <location>
        <begin position="26"/>
        <end position="380"/>
    </location>
</feature>
<protein>
    <recommendedName>
        <fullName evidence="9">Decarboxylase</fullName>
    </recommendedName>
</protein>
<dbReference type="InterPro" id="IPR022644">
    <property type="entry name" value="De-COase2_N"/>
</dbReference>
<feature type="domain" description="Orn/DAP/Arg decarboxylase 2 N-terminal" evidence="6">
    <location>
        <begin position="48"/>
        <end position="284"/>
    </location>
</feature>
<comment type="similarity">
    <text evidence="4">Belongs to the Orn/Lys/Arg decarboxylase class-II family.</text>
</comment>
<dbReference type="InterPro" id="IPR000183">
    <property type="entry name" value="Orn/DAP/Arg_de-COase"/>
</dbReference>
<name>A0A099EZ49_9RHOB</name>
<dbReference type="STRING" id="690417.IC63_13665"/>
<dbReference type="PRINTS" id="PR01179">
    <property type="entry name" value="ODADCRBXLASE"/>
</dbReference>
<proteinExistence type="inferred from homology"/>
<organism evidence="7 8">
    <name type="scientific">Paracoccus sphaerophysae</name>
    <dbReference type="NCBI Taxonomy" id="690417"/>
    <lineage>
        <taxon>Bacteria</taxon>
        <taxon>Pseudomonadati</taxon>
        <taxon>Pseudomonadota</taxon>
        <taxon>Alphaproteobacteria</taxon>
        <taxon>Rhodobacterales</taxon>
        <taxon>Paracoccaceae</taxon>
        <taxon>Paracoccus</taxon>
    </lineage>
</organism>
<evidence type="ECO:0000256" key="3">
    <source>
        <dbReference type="PIRSR" id="PIRSR600183-50"/>
    </source>
</evidence>
<keyword evidence="2 3" id="KW-0663">Pyridoxal phosphate</keyword>
<reference evidence="7 8" key="1">
    <citation type="submission" date="2014-09" db="EMBL/GenBank/DDBJ databases">
        <authorList>
            <person name="McGinnis J.M."/>
            <person name="Wolfgang W.J."/>
        </authorList>
    </citation>
    <scope>NUCLEOTIDE SEQUENCE [LARGE SCALE GENOMIC DNA]</scope>
    <source>
        <strain evidence="7 8">HAMBI 3106</strain>
    </source>
</reference>
<evidence type="ECO:0000313" key="7">
    <source>
        <dbReference type="EMBL" id="KGJ03192.1"/>
    </source>
</evidence>
<dbReference type="EMBL" id="JRKS01000055">
    <property type="protein sequence ID" value="KGJ03192.1"/>
    <property type="molecule type" value="Genomic_DNA"/>
</dbReference>
<dbReference type="InterPro" id="IPR029066">
    <property type="entry name" value="PLP-binding_barrel"/>
</dbReference>
<sequence length="420" mass="44024">MLVESNALPAFGRSTQSPALSFTPAYVYDAAVLRGRVAVLRGLFGDLFRISYAIKSNPNPAVLRIMAAEADHLDASSWAEVIRALEAGGAPRAITWSGPGKRLAELRALAAPGRARGVALVAEGLDEIDDIARLSAEHGVVQDVLIRINPDHVPRGFGASMSGKPSQFGIDEAAVPEAVAHVDAQPALRLAGFHVYTGSNCLSADAIVENFANMARLFRELSRDGTRVLDKLIFGAGFGLPYHAGQADLDVAAVRAGIAPLVAGLRALPGLAGAAFVLELGRWLSGPAGALVTEVLAVKDSRGQRIAVCDAGFNNHLAACGMMGSVFRKDYPIANLTGAARPPEEVRLTGPLCTSIDALAGPLPLPRVARGDRLAVMLSGAYGLTASPTRFISHPDPVELMLDGDSLRDVSETAMNHVLP</sequence>
<evidence type="ECO:0008006" key="9">
    <source>
        <dbReference type="Google" id="ProtNLM"/>
    </source>
</evidence>
<dbReference type="Gene3D" id="2.40.37.10">
    <property type="entry name" value="Lyase, Ornithine Decarboxylase, Chain A, domain 1"/>
    <property type="match status" value="1"/>
</dbReference>
<dbReference type="SUPFAM" id="SSF50621">
    <property type="entry name" value="Alanine racemase C-terminal domain-like"/>
    <property type="match status" value="1"/>
</dbReference>
<dbReference type="AlphaFoldDB" id="A0A099EZ49"/>
<dbReference type="PANTHER" id="PTHR43727">
    <property type="entry name" value="DIAMINOPIMELATE DECARBOXYLASE"/>
    <property type="match status" value="1"/>
</dbReference>
<reference evidence="7 8" key="2">
    <citation type="submission" date="2014-10" db="EMBL/GenBank/DDBJ databases">
        <title>Paracoccus sanguinis sp. nov., isolated from clinical specimens of New York State patients.</title>
        <authorList>
            <person name="Mingle L.A."/>
            <person name="Cole J.A."/>
            <person name="Lapierre P."/>
            <person name="Musser K.A."/>
        </authorList>
    </citation>
    <scope>NUCLEOTIDE SEQUENCE [LARGE SCALE GENOMIC DNA]</scope>
    <source>
        <strain evidence="7 8">HAMBI 3106</strain>
    </source>
</reference>
<gene>
    <name evidence="7" type="ORF">IC63_13665</name>
</gene>